<evidence type="ECO:0000256" key="1">
    <source>
        <dbReference type="SAM" id="Phobius"/>
    </source>
</evidence>
<feature type="transmembrane region" description="Helical" evidence="1">
    <location>
        <begin position="68"/>
        <end position="85"/>
    </location>
</feature>
<sequence>MPLAQVQPAPGTLGQFVGTFLGGWLLFAFTAHVAATYILGDVPWKRAALVGLAPAVTTIALVRHSPLVIVAVSLAADFVAVHVVYRVKYRTAGLVVVMHYVVTLALVLLAANLLALLRTAPG</sequence>
<gene>
    <name evidence="2" type="ORF">GRX66_17125</name>
</gene>
<organism evidence="2 3">
    <name type="scientific">Halobacterium bonnevillei</name>
    <dbReference type="NCBI Taxonomy" id="2692200"/>
    <lineage>
        <taxon>Archaea</taxon>
        <taxon>Methanobacteriati</taxon>
        <taxon>Methanobacteriota</taxon>
        <taxon>Stenosarchaea group</taxon>
        <taxon>Halobacteria</taxon>
        <taxon>Halobacteriales</taxon>
        <taxon>Halobacteriaceae</taxon>
        <taxon>Halobacterium</taxon>
    </lineage>
</organism>
<protein>
    <submittedName>
        <fullName evidence="2">Uncharacterized protein</fullName>
    </submittedName>
</protein>
<dbReference type="InterPro" id="IPR055896">
    <property type="entry name" value="DUF7473"/>
</dbReference>
<keyword evidence="1" id="KW-0472">Membrane</keyword>
<proteinExistence type="predicted"/>
<dbReference type="RefSeq" id="WP_233745622.1">
    <property type="nucleotide sequence ID" value="NZ_WUUU01000224.1"/>
</dbReference>
<keyword evidence="3" id="KW-1185">Reference proteome</keyword>
<dbReference type="AlphaFoldDB" id="A0A6B0SLV4"/>
<name>A0A6B0SLV4_9EURY</name>
<accession>A0A6B0SLV4</accession>
<dbReference type="Proteomes" id="UP000471521">
    <property type="component" value="Unassembled WGS sequence"/>
</dbReference>
<feature type="transmembrane region" description="Helical" evidence="1">
    <location>
        <begin position="92"/>
        <end position="117"/>
    </location>
</feature>
<keyword evidence="1" id="KW-0812">Transmembrane</keyword>
<dbReference type="Pfam" id="PF24285">
    <property type="entry name" value="DUF7473"/>
    <property type="match status" value="1"/>
</dbReference>
<keyword evidence="1" id="KW-1133">Transmembrane helix</keyword>
<dbReference type="EMBL" id="WUUU01000224">
    <property type="protein sequence ID" value="MXR22227.1"/>
    <property type="molecule type" value="Genomic_DNA"/>
</dbReference>
<evidence type="ECO:0000313" key="3">
    <source>
        <dbReference type="Proteomes" id="UP000471521"/>
    </source>
</evidence>
<feature type="transmembrane region" description="Helical" evidence="1">
    <location>
        <begin position="20"/>
        <end position="39"/>
    </location>
</feature>
<comment type="caution">
    <text evidence="2">The sequence shown here is derived from an EMBL/GenBank/DDBJ whole genome shotgun (WGS) entry which is preliminary data.</text>
</comment>
<reference evidence="2 3" key="1">
    <citation type="submission" date="2019-12" db="EMBL/GenBank/DDBJ databases">
        <title>Isolation and characterization of three novel carbon monoxide-oxidizing members of Halobacteria from salione crusts and soils.</title>
        <authorList>
            <person name="Myers M.R."/>
            <person name="King G.M."/>
        </authorList>
    </citation>
    <scope>NUCLEOTIDE SEQUENCE [LARGE SCALE GENOMIC DNA]</scope>
    <source>
        <strain evidence="2 3">PCN9</strain>
    </source>
</reference>
<evidence type="ECO:0000313" key="2">
    <source>
        <dbReference type="EMBL" id="MXR22227.1"/>
    </source>
</evidence>